<keyword evidence="3" id="KW-0804">Transcription</keyword>
<evidence type="ECO:0000256" key="5">
    <source>
        <dbReference type="SAM" id="MobiDB-lite"/>
    </source>
</evidence>
<dbReference type="GO" id="GO:0000976">
    <property type="term" value="F:transcription cis-regulatory region binding"/>
    <property type="evidence" value="ECO:0007669"/>
    <property type="project" value="TreeGrafter"/>
</dbReference>
<dbReference type="Gene3D" id="1.10.357.10">
    <property type="entry name" value="Tetracycline Repressor, domain 2"/>
    <property type="match status" value="1"/>
</dbReference>
<feature type="domain" description="HTH tetR-type" evidence="6">
    <location>
        <begin position="37"/>
        <end position="97"/>
    </location>
</feature>
<dbReference type="PROSITE" id="PS50977">
    <property type="entry name" value="HTH_TETR_2"/>
    <property type="match status" value="1"/>
</dbReference>
<dbReference type="SUPFAM" id="SSF46689">
    <property type="entry name" value="Homeodomain-like"/>
    <property type="match status" value="1"/>
</dbReference>
<dbReference type="InterPro" id="IPR009057">
    <property type="entry name" value="Homeodomain-like_sf"/>
</dbReference>
<feature type="DNA-binding region" description="H-T-H motif" evidence="4">
    <location>
        <begin position="60"/>
        <end position="79"/>
    </location>
</feature>
<dbReference type="AlphaFoldDB" id="A0A6I4MCE5"/>
<evidence type="ECO:0000256" key="1">
    <source>
        <dbReference type="ARBA" id="ARBA00023015"/>
    </source>
</evidence>
<feature type="region of interest" description="Disordered" evidence="5">
    <location>
        <begin position="1"/>
        <end position="37"/>
    </location>
</feature>
<keyword evidence="1" id="KW-0805">Transcription regulation</keyword>
<dbReference type="RefSeq" id="WP_151591966.1">
    <property type="nucleotide sequence ID" value="NZ_WBMS02000003.1"/>
</dbReference>
<protein>
    <submittedName>
        <fullName evidence="7">TetR family transcriptional regulator</fullName>
    </submittedName>
</protein>
<dbReference type="GO" id="GO:0003700">
    <property type="term" value="F:DNA-binding transcription factor activity"/>
    <property type="evidence" value="ECO:0007669"/>
    <property type="project" value="TreeGrafter"/>
</dbReference>
<keyword evidence="8" id="KW-1185">Reference proteome</keyword>
<dbReference type="Proteomes" id="UP000462055">
    <property type="component" value="Unassembled WGS sequence"/>
</dbReference>
<name>A0A6I4MCE5_9ACTN</name>
<dbReference type="Gene3D" id="1.10.10.60">
    <property type="entry name" value="Homeodomain-like"/>
    <property type="match status" value="1"/>
</dbReference>
<organism evidence="7 8">
    <name type="scientific">Actinomadura physcomitrii</name>
    <dbReference type="NCBI Taxonomy" id="2650748"/>
    <lineage>
        <taxon>Bacteria</taxon>
        <taxon>Bacillati</taxon>
        <taxon>Actinomycetota</taxon>
        <taxon>Actinomycetes</taxon>
        <taxon>Streptosporangiales</taxon>
        <taxon>Thermomonosporaceae</taxon>
        <taxon>Actinomadura</taxon>
    </lineage>
</organism>
<evidence type="ECO:0000313" key="8">
    <source>
        <dbReference type="Proteomes" id="UP000462055"/>
    </source>
</evidence>
<evidence type="ECO:0000256" key="2">
    <source>
        <dbReference type="ARBA" id="ARBA00023125"/>
    </source>
</evidence>
<dbReference type="PANTHER" id="PTHR30055:SF234">
    <property type="entry name" value="HTH-TYPE TRANSCRIPTIONAL REGULATOR BETI"/>
    <property type="match status" value="1"/>
</dbReference>
<reference evidence="7" key="1">
    <citation type="submission" date="2019-12" db="EMBL/GenBank/DDBJ databases">
        <title>Actinomadura physcomitrii sp. nov., a novel actinomycete isolated from moss [Physcomitrium sphaericum (Ludw) Fuernr].</title>
        <authorList>
            <person name="Zhuang X."/>
        </authorList>
    </citation>
    <scope>NUCLEOTIDE SEQUENCE [LARGE SCALE GENOMIC DNA]</scope>
    <source>
        <strain evidence="7">LD22</strain>
    </source>
</reference>
<dbReference type="SUPFAM" id="SSF48498">
    <property type="entry name" value="Tetracyclin repressor-like, C-terminal domain"/>
    <property type="match status" value="1"/>
</dbReference>
<evidence type="ECO:0000256" key="4">
    <source>
        <dbReference type="PROSITE-ProRule" id="PRU00335"/>
    </source>
</evidence>
<dbReference type="Pfam" id="PF00440">
    <property type="entry name" value="TetR_N"/>
    <property type="match status" value="1"/>
</dbReference>
<feature type="compositionally biased region" description="Polar residues" evidence="5">
    <location>
        <begin position="1"/>
        <end position="15"/>
    </location>
</feature>
<dbReference type="PRINTS" id="PR00455">
    <property type="entry name" value="HTHTETR"/>
</dbReference>
<sequence>MTATSNRRTAMSNASKGRRGGEGREKRRGTGRTIRGRQTRAQLLESAKKIFERDGFIHARIADICDAAGVSHGSFYTYFVSKEEIFKEVADSVEVDLLTLGPAPDDADPIERIRTANEHYLTAYRANAKLMRVIQQVSTIDAEVRATRLQRQEAFARAIERRIRQLQETEVADPEVDAVYAAQALGGMVASFADYLFNTGNAFGFDLATATDQLTRIWINAVGIRPGVADRAADRAAPAG</sequence>
<evidence type="ECO:0000313" key="7">
    <source>
        <dbReference type="EMBL" id="MVZ99815.1"/>
    </source>
</evidence>
<gene>
    <name evidence="7" type="ORF">F8568_005365</name>
</gene>
<dbReference type="InterPro" id="IPR050109">
    <property type="entry name" value="HTH-type_TetR-like_transc_reg"/>
</dbReference>
<dbReference type="EMBL" id="WBMS02000003">
    <property type="protein sequence ID" value="MVZ99815.1"/>
    <property type="molecule type" value="Genomic_DNA"/>
</dbReference>
<dbReference type="InterPro" id="IPR036271">
    <property type="entry name" value="Tet_transcr_reg_TetR-rel_C_sf"/>
</dbReference>
<feature type="compositionally biased region" description="Basic residues" evidence="5">
    <location>
        <begin position="26"/>
        <end position="37"/>
    </location>
</feature>
<accession>A0A6I4MCE5</accession>
<evidence type="ECO:0000256" key="3">
    <source>
        <dbReference type="ARBA" id="ARBA00023163"/>
    </source>
</evidence>
<keyword evidence="2 4" id="KW-0238">DNA-binding</keyword>
<comment type="caution">
    <text evidence="7">The sequence shown here is derived from an EMBL/GenBank/DDBJ whole genome shotgun (WGS) entry which is preliminary data.</text>
</comment>
<proteinExistence type="predicted"/>
<evidence type="ECO:0000259" key="6">
    <source>
        <dbReference type="PROSITE" id="PS50977"/>
    </source>
</evidence>
<dbReference type="PANTHER" id="PTHR30055">
    <property type="entry name" value="HTH-TYPE TRANSCRIPTIONAL REGULATOR RUTR"/>
    <property type="match status" value="1"/>
</dbReference>
<dbReference type="InterPro" id="IPR001647">
    <property type="entry name" value="HTH_TetR"/>
</dbReference>